<gene>
    <name evidence="1" type="ORF">RHMOL_Rhmol03G0004200</name>
</gene>
<organism evidence="1 2">
    <name type="scientific">Rhododendron molle</name>
    <name type="common">Chinese azalea</name>
    <name type="synonym">Azalea mollis</name>
    <dbReference type="NCBI Taxonomy" id="49168"/>
    <lineage>
        <taxon>Eukaryota</taxon>
        <taxon>Viridiplantae</taxon>
        <taxon>Streptophyta</taxon>
        <taxon>Embryophyta</taxon>
        <taxon>Tracheophyta</taxon>
        <taxon>Spermatophyta</taxon>
        <taxon>Magnoliopsida</taxon>
        <taxon>eudicotyledons</taxon>
        <taxon>Gunneridae</taxon>
        <taxon>Pentapetalae</taxon>
        <taxon>asterids</taxon>
        <taxon>Ericales</taxon>
        <taxon>Ericaceae</taxon>
        <taxon>Ericoideae</taxon>
        <taxon>Rhodoreae</taxon>
        <taxon>Rhododendron</taxon>
    </lineage>
</organism>
<accession>A0ACC0PA61</accession>
<protein>
    <submittedName>
        <fullName evidence="1">Uncharacterized protein</fullName>
    </submittedName>
</protein>
<sequence>MRSQGPSPWVPLLMVGVLSLIVFGDMISSIAEFVLPLLLLRGGGEEEDEDDEGGDEDGGATIKIFLPLILLLLVHFLAVFSPTLNIFSAFNRRSECSDYDSDGFGLGALLLLVLFFVLYNVWG</sequence>
<keyword evidence="2" id="KW-1185">Reference proteome</keyword>
<name>A0ACC0PA61_RHOML</name>
<evidence type="ECO:0000313" key="2">
    <source>
        <dbReference type="Proteomes" id="UP001062846"/>
    </source>
</evidence>
<comment type="caution">
    <text evidence="1">The sequence shown here is derived from an EMBL/GenBank/DDBJ whole genome shotgun (WGS) entry which is preliminary data.</text>
</comment>
<evidence type="ECO:0000313" key="1">
    <source>
        <dbReference type="EMBL" id="KAI8562041.1"/>
    </source>
</evidence>
<dbReference type="Proteomes" id="UP001062846">
    <property type="component" value="Chromosome 3"/>
</dbReference>
<dbReference type="EMBL" id="CM046390">
    <property type="protein sequence ID" value="KAI8562041.1"/>
    <property type="molecule type" value="Genomic_DNA"/>
</dbReference>
<reference evidence="1" key="1">
    <citation type="submission" date="2022-02" db="EMBL/GenBank/DDBJ databases">
        <title>Plant Genome Project.</title>
        <authorList>
            <person name="Zhang R.-G."/>
        </authorList>
    </citation>
    <scope>NUCLEOTIDE SEQUENCE</scope>
    <source>
        <strain evidence="1">AT1</strain>
    </source>
</reference>
<proteinExistence type="predicted"/>